<keyword evidence="3 5" id="KW-1133">Transmembrane helix</keyword>
<dbReference type="InterPro" id="IPR011547">
    <property type="entry name" value="SLC26A/SulP_dom"/>
</dbReference>
<dbReference type="SUPFAM" id="SSF52091">
    <property type="entry name" value="SpoIIaa-like"/>
    <property type="match status" value="1"/>
</dbReference>
<keyword evidence="4 5" id="KW-0472">Membrane</keyword>
<feature type="transmembrane region" description="Helical" evidence="5">
    <location>
        <begin position="369"/>
        <end position="387"/>
    </location>
</feature>
<sequence length="557" mass="61871">MLKKTLDKLDYSTSKDDIIDDITAGLSVAAIALPQNMAYALILGLDPIYGLYTSLVSMFIASFVGVSNYLIVGPTNLIVVAIASGLSGISSDQYLEAVLLLTFMMGVFQLLLAFFKLGDLVNYISRSVIGGLTAGVAIIIFSGQLDNLFGLELPSAPNVFMELYYFIINIEEANLYSVFIGFLTISILILLKKFRPGMPNYLLAMVIPVGLVYLTGWHNNLEVVENFPARLPYFSTHSLDLGFIAEYWSTALSVALLGFIQTLSVIKSLELKSGQEVELNQVFLGQGIINLGCSFFSSFGIAGSFTKSYTNYQAGANSRLSGLITAITVTLFIIFFSPLAGYIPIASLAGLVIVVAIKMVDFEEIRNSFKNRFDSLIFMATFITTISLPRLDYAVYFGVIVSFILVLKNTSSLNYSHFEYEDRGEQFHRREMSEIENGNFDKESYILINLAGNINFNASENLKHNLDESYVKDQVFIIRLRDVENIDLTSLKELESFIDRVSDSGGQVILCGIDSKIYQMFVRYGIVNKVGRDNVFKADDHIFSSTRSAIEKAREED</sequence>
<dbReference type="PROSITE" id="PS50801">
    <property type="entry name" value="STAS"/>
    <property type="match status" value="1"/>
</dbReference>
<dbReference type="InterPro" id="IPR036513">
    <property type="entry name" value="STAS_dom_sf"/>
</dbReference>
<evidence type="ECO:0000259" key="6">
    <source>
        <dbReference type="PROSITE" id="PS50801"/>
    </source>
</evidence>
<accession>A0A931FAM2</accession>
<dbReference type="EMBL" id="JADPIE010000004">
    <property type="protein sequence ID" value="MBF8437127.1"/>
    <property type="molecule type" value="Genomic_DNA"/>
</dbReference>
<dbReference type="CDD" id="cd07042">
    <property type="entry name" value="STAS_SulP_like_sulfate_transporter"/>
    <property type="match status" value="1"/>
</dbReference>
<dbReference type="RefSeq" id="WP_270454076.1">
    <property type="nucleotide sequence ID" value="NZ_JADPIE010000004.1"/>
</dbReference>
<feature type="transmembrane region" description="Helical" evidence="5">
    <location>
        <begin position="55"/>
        <end position="82"/>
    </location>
</feature>
<feature type="transmembrane region" description="Helical" evidence="5">
    <location>
        <begin position="173"/>
        <end position="191"/>
    </location>
</feature>
<keyword evidence="2 5" id="KW-0812">Transmembrane</keyword>
<dbReference type="Pfam" id="PF01740">
    <property type="entry name" value="STAS"/>
    <property type="match status" value="1"/>
</dbReference>
<evidence type="ECO:0000313" key="7">
    <source>
        <dbReference type="EMBL" id="MBF8437127.1"/>
    </source>
</evidence>
<feature type="transmembrane region" description="Helical" evidence="5">
    <location>
        <begin position="21"/>
        <end position="43"/>
    </location>
</feature>
<dbReference type="AlphaFoldDB" id="A0A931FAM2"/>
<name>A0A931FAM2_9FIRM</name>
<evidence type="ECO:0000256" key="5">
    <source>
        <dbReference type="SAM" id="Phobius"/>
    </source>
</evidence>
<evidence type="ECO:0000256" key="3">
    <source>
        <dbReference type="ARBA" id="ARBA00022989"/>
    </source>
</evidence>
<reference evidence="7" key="1">
    <citation type="submission" date="2020-11" db="EMBL/GenBank/DDBJ databases">
        <title>Halonatronomonas betainensis gen. nov., sp. nov. a novel haloalkaliphilic representative of the family Halanaerobiacae capable of betaine degradation.</title>
        <authorList>
            <person name="Boltyanskaya Y."/>
            <person name="Kevbrin V."/>
            <person name="Detkova E."/>
            <person name="Grouzdev D.S."/>
            <person name="Koziaeva V."/>
            <person name="Zhilina T."/>
        </authorList>
    </citation>
    <scope>NUCLEOTIDE SEQUENCE</scope>
    <source>
        <strain evidence="7">Z-7014</strain>
    </source>
</reference>
<dbReference type="InterPro" id="IPR001902">
    <property type="entry name" value="SLC26A/SulP_fam"/>
</dbReference>
<dbReference type="PANTHER" id="PTHR11814">
    <property type="entry name" value="SULFATE TRANSPORTER"/>
    <property type="match status" value="1"/>
</dbReference>
<keyword evidence="8" id="KW-1185">Reference proteome</keyword>
<feature type="transmembrane region" description="Helical" evidence="5">
    <location>
        <begin position="326"/>
        <end position="357"/>
    </location>
</feature>
<feature type="transmembrane region" description="Helical" evidence="5">
    <location>
        <begin position="94"/>
        <end position="117"/>
    </location>
</feature>
<comment type="subcellular location">
    <subcellularLocation>
        <location evidence="1">Membrane</location>
        <topology evidence="1">Multi-pass membrane protein</topology>
    </subcellularLocation>
</comment>
<protein>
    <submittedName>
        <fullName evidence="7">SulP family inorganic anion transporter</fullName>
    </submittedName>
</protein>
<evidence type="ECO:0000313" key="8">
    <source>
        <dbReference type="Proteomes" id="UP000621436"/>
    </source>
</evidence>
<dbReference type="Pfam" id="PF00916">
    <property type="entry name" value="Sulfate_transp"/>
    <property type="match status" value="1"/>
</dbReference>
<dbReference type="Proteomes" id="UP000621436">
    <property type="component" value="Unassembled WGS sequence"/>
</dbReference>
<dbReference type="GO" id="GO:0055085">
    <property type="term" value="P:transmembrane transport"/>
    <property type="evidence" value="ECO:0007669"/>
    <property type="project" value="InterPro"/>
</dbReference>
<dbReference type="GO" id="GO:0016020">
    <property type="term" value="C:membrane"/>
    <property type="evidence" value="ECO:0007669"/>
    <property type="project" value="UniProtKB-SubCell"/>
</dbReference>
<proteinExistence type="predicted"/>
<organism evidence="7 8">
    <name type="scientific">Halonatronomonas betaini</name>
    <dbReference type="NCBI Taxonomy" id="2778430"/>
    <lineage>
        <taxon>Bacteria</taxon>
        <taxon>Bacillati</taxon>
        <taxon>Bacillota</taxon>
        <taxon>Clostridia</taxon>
        <taxon>Halanaerobiales</taxon>
        <taxon>Halarsenatibacteraceae</taxon>
        <taxon>Halonatronomonas</taxon>
    </lineage>
</organism>
<comment type="caution">
    <text evidence="7">The sequence shown here is derived from an EMBL/GenBank/DDBJ whole genome shotgun (WGS) entry which is preliminary data.</text>
</comment>
<dbReference type="InterPro" id="IPR002645">
    <property type="entry name" value="STAS_dom"/>
</dbReference>
<gene>
    <name evidence="7" type="ORF">I0Q91_08565</name>
</gene>
<evidence type="ECO:0000256" key="1">
    <source>
        <dbReference type="ARBA" id="ARBA00004141"/>
    </source>
</evidence>
<evidence type="ECO:0000256" key="4">
    <source>
        <dbReference type="ARBA" id="ARBA00023136"/>
    </source>
</evidence>
<feature type="transmembrane region" description="Helical" evidence="5">
    <location>
        <begin position="287"/>
        <end position="306"/>
    </location>
</feature>
<feature type="transmembrane region" description="Helical" evidence="5">
    <location>
        <begin position="247"/>
        <end position="266"/>
    </location>
</feature>
<feature type="domain" description="STAS" evidence="6">
    <location>
        <begin position="443"/>
        <end position="553"/>
    </location>
</feature>
<evidence type="ECO:0000256" key="2">
    <source>
        <dbReference type="ARBA" id="ARBA00022692"/>
    </source>
</evidence>
<dbReference type="Gene3D" id="3.30.750.24">
    <property type="entry name" value="STAS domain"/>
    <property type="match status" value="1"/>
</dbReference>
<feature type="transmembrane region" description="Helical" evidence="5">
    <location>
        <begin position="123"/>
        <end position="141"/>
    </location>
</feature>
<feature type="transmembrane region" description="Helical" evidence="5">
    <location>
        <begin position="198"/>
        <end position="217"/>
    </location>
</feature>